<accession>A0A9D1FJ84</accession>
<reference evidence="2" key="2">
    <citation type="journal article" date="2021" name="PeerJ">
        <title>Extensive microbial diversity within the chicken gut microbiome revealed by metagenomics and culture.</title>
        <authorList>
            <person name="Gilroy R."/>
            <person name="Ravi A."/>
            <person name="Getino M."/>
            <person name="Pursley I."/>
            <person name="Horton D.L."/>
            <person name="Alikhan N.F."/>
            <person name="Baker D."/>
            <person name="Gharbi K."/>
            <person name="Hall N."/>
            <person name="Watson M."/>
            <person name="Adriaenssens E.M."/>
            <person name="Foster-Nyarko E."/>
            <person name="Jarju S."/>
            <person name="Secka A."/>
            <person name="Antonio M."/>
            <person name="Oren A."/>
            <person name="Chaudhuri R.R."/>
            <person name="La Ragione R."/>
            <person name="Hildebrand F."/>
            <person name="Pallen M.J."/>
        </authorList>
    </citation>
    <scope>NUCLEOTIDE SEQUENCE</scope>
    <source>
        <strain evidence="2">CHK152-2871</strain>
    </source>
</reference>
<dbReference type="Gene3D" id="3.90.950.20">
    <property type="entry name" value="CinA-like"/>
    <property type="match status" value="1"/>
</dbReference>
<dbReference type="InterPro" id="IPR008136">
    <property type="entry name" value="CinA_C"/>
</dbReference>
<feature type="domain" description="CinA C-terminal" evidence="1">
    <location>
        <begin position="4"/>
        <end position="159"/>
    </location>
</feature>
<reference evidence="2" key="1">
    <citation type="submission" date="2020-10" db="EMBL/GenBank/DDBJ databases">
        <authorList>
            <person name="Gilroy R."/>
        </authorList>
    </citation>
    <scope>NUCLEOTIDE SEQUENCE</scope>
    <source>
        <strain evidence="2">CHK152-2871</strain>
    </source>
</reference>
<evidence type="ECO:0000313" key="3">
    <source>
        <dbReference type="Proteomes" id="UP000886865"/>
    </source>
</evidence>
<comment type="caution">
    <text evidence="2">The sequence shown here is derived from an EMBL/GenBank/DDBJ whole genome shotgun (WGS) entry which is preliminary data.</text>
</comment>
<dbReference type="InterPro" id="IPR036653">
    <property type="entry name" value="CinA-like_C"/>
</dbReference>
<name>A0A9D1FJ84_9BACT</name>
<protein>
    <submittedName>
        <fullName evidence="2">CinA family protein</fullName>
    </submittedName>
</protein>
<dbReference type="Pfam" id="PF02464">
    <property type="entry name" value="CinA"/>
    <property type="match status" value="1"/>
</dbReference>
<dbReference type="AlphaFoldDB" id="A0A9D1FJ84"/>
<sequence length="173" mass="18779">MEVLEEIKEVLIKNNLKIACAESCTGGLVSSYLTDISGSSAYIEQNFVTYSNAAKTRFLGVKKQTLDTLGAVSYEVAYQMALGLLNYAPVSLATTGILGPTGGSKEKPVGLCYMGYGILKSDKPVIKVVKFQSLINQNECLNTRVEIKKDIAQNALKNLIGFLRENIPSCKET</sequence>
<proteinExistence type="predicted"/>
<evidence type="ECO:0000313" key="2">
    <source>
        <dbReference type="EMBL" id="HIS74487.1"/>
    </source>
</evidence>
<organism evidence="2 3">
    <name type="scientific">Candidatus Galligastranaerophilus intestinavium</name>
    <dbReference type="NCBI Taxonomy" id="2840836"/>
    <lineage>
        <taxon>Bacteria</taxon>
        <taxon>Candidatus Galligastranaerophilus</taxon>
    </lineage>
</organism>
<evidence type="ECO:0000259" key="1">
    <source>
        <dbReference type="Pfam" id="PF02464"/>
    </source>
</evidence>
<dbReference type="SUPFAM" id="SSF142433">
    <property type="entry name" value="CinA-like"/>
    <property type="match status" value="1"/>
</dbReference>
<dbReference type="Proteomes" id="UP000886865">
    <property type="component" value="Unassembled WGS sequence"/>
</dbReference>
<dbReference type="NCBIfam" id="TIGR00199">
    <property type="entry name" value="PncC_domain"/>
    <property type="match status" value="1"/>
</dbReference>
<dbReference type="EMBL" id="DVJQ01000048">
    <property type="protein sequence ID" value="HIS74487.1"/>
    <property type="molecule type" value="Genomic_DNA"/>
</dbReference>
<gene>
    <name evidence="2" type="ORF">IAA86_05670</name>
</gene>